<sequence>MQFVFDRRGARVPYAEHKESPPPHTHTAKSLSAAAVSQLATATGNESDPPLQTRTEIKTIDGIGKRFIA</sequence>
<gene>
    <name evidence="2" type="ORF">BaRGS_00038679</name>
</gene>
<reference evidence="2 3" key="1">
    <citation type="journal article" date="2023" name="Sci. Data">
        <title>Genome assembly of the Korean intertidal mud-creeper Batillaria attramentaria.</title>
        <authorList>
            <person name="Patra A.K."/>
            <person name="Ho P.T."/>
            <person name="Jun S."/>
            <person name="Lee S.J."/>
            <person name="Kim Y."/>
            <person name="Won Y.J."/>
        </authorList>
    </citation>
    <scope>NUCLEOTIDE SEQUENCE [LARGE SCALE GENOMIC DNA]</scope>
    <source>
        <strain evidence="2">Wonlab-2016</strain>
    </source>
</reference>
<proteinExistence type="predicted"/>
<evidence type="ECO:0000313" key="2">
    <source>
        <dbReference type="EMBL" id="KAK7461562.1"/>
    </source>
</evidence>
<feature type="region of interest" description="Disordered" evidence="1">
    <location>
        <begin position="1"/>
        <end position="30"/>
    </location>
</feature>
<keyword evidence="3" id="KW-1185">Reference proteome</keyword>
<comment type="caution">
    <text evidence="2">The sequence shown here is derived from an EMBL/GenBank/DDBJ whole genome shotgun (WGS) entry which is preliminary data.</text>
</comment>
<evidence type="ECO:0000313" key="3">
    <source>
        <dbReference type="Proteomes" id="UP001519460"/>
    </source>
</evidence>
<name>A0ABD0J6H6_9CAEN</name>
<accession>A0ABD0J6H6</accession>
<dbReference type="Proteomes" id="UP001519460">
    <property type="component" value="Unassembled WGS sequence"/>
</dbReference>
<dbReference type="EMBL" id="JACVVK020000635">
    <property type="protein sequence ID" value="KAK7461562.1"/>
    <property type="molecule type" value="Genomic_DNA"/>
</dbReference>
<feature type="compositionally biased region" description="Basic and acidic residues" evidence="1">
    <location>
        <begin position="1"/>
        <end position="21"/>
    </location>
</feature>
<protein>
    <submittedName>
        <fullName evidence="2">Uncharacterized protein</fullName>
    </submittedName>
</protein>
<organism evidence="2 3">
    <name type="scientific">Batillaria attramentaria</name>
    <dbReference type="NCBI Taxonomy" id="370345"/>
    <lineage>
        <taxon>Eukaryota</taxon>
        <taxon>Metazoa</taxon>
        <taxon>Spiralia</taxon>
        <taxon>Lophotrochozoa</taxon>
        <taxon>Mollusca</taxon>
        <taxon>Gastropoda</taxon>
        <taxon>Caenogastropoda</taxon>
        <taxon>Sorbeoconcha</taxon>
        <taxon>Cerithioidea</taxon>
        <taxon>Batillariidae</taxon>
        <taxon>Batillaria</taxon>
    </lineage>
</organism>
<evidence type="ECO:0000256" key="1">
    <source>
        <dbReference type="SAM" id="MobiDB-lite"/>
    </source>
</evidence>
<dbReference type="AlphaFoldDB" id="A0ABD0J6H6"/>